<dbReference type="AlphaFoldDB" id="A0A6N8DJZ0"/>
<organism evidence="6 7">
    <name type="scientific">Rhodoblastus acidophilus</name>
    <name type="common">Rhodopseudomonas acidophila</name>
    <dbReference type="NCBI Taxonomy" id="1074"/>
    <lineage>
        <taxon>Bacteria</taxon>
        <taxon>Pseudomonadati</taxon>
        <taxon>Pseudomonadota</taxon>
        <taxon>Alphaproteobacteria</taxon>
        <taxon>Hyphomicrobiales</taxon>
        <taxon>Rhodoblastaceae</taxon>
        <taxon>Rhodoblastus</taxon>
    </lineage>
</organism>
<dbReference type="PROSITE" id="PS51635">
    <property type="entry name" value="PNPLA"/>
    <property type="match status" value="1"/>
</dbReference>
<feature type="short sequence motif" description="GXGXXG" evidence="4">
    <location>
        <begin position="13"/>
        <end position="18"/>
    </location>
</feature>
<gene>
    <name evidence="6" type="ORF">GJ654_04070</name>
</gene>
<reference evidence="6 7" key="1">
    <citation type="submission" date="2019-11" db="EMBL/GenBank/DDBJ databases">
        <title>Whole-genome sequence of a Rhodoblastus acidophilus DSM 142.</title>
        <authorList>
            <person name="Kyndt J.A."/>
            <person name="Meyer T.E."/>
        </authorList>
    </citation>
    <scope>NUCLEOTIDE SEQUENCE [LARGE SCALE GENOMIC DNA]</scope>
    <source>
        <strain evidence="6 7">DSM 142</strain>
    </source>
</reference>
<dbReference type="PANTHER" id="PTHR14226:SF78">
    <property type="entry name" value="SLR0060 PROTEIN"/>
    <property type="match status" value="1"/>
</dbReference>
<feature type="active site" description="Nucleophile" evidence="4">
    <location>
        <position position="43"/>
    </location>
</feature>
<dbReference type="GO" id="GO:0016042">
    <property type="term" value="P:lipid catabolic process"/>
    <property type="evidence" value="ECO:0007669"/>
    <property type="project" value="UniProtKB-UniRule"/>
</dbReference>
<accession>A0A6N8DJZ0</accession>
<proteinExistence type="predicted"/>
<keyword evidence="2 4" id="KW-0442">Lipid degradation</keyword>
<feature type="short sequence motif" description="GXSXG" evidence="4">
    <location>
        <begin position="41"/>
        <end position="45"/>
    </location>
</feature>
<dbReference type="Pfam" id="PF01734">
    <property type="entry name" value="Patatin"/>
    <property type="match status" value="1"/>
</dbReference>
<dbReference type="InterPro" id="IPR002641">
    <property type="entry name" value="PNPLA_dom"/>
</dbReference>
<dbReference type="Proteomes" id="UP000439113">
    <property type="component" value="Unassembled WGS sequence"/>
</dbReference>
<dbReference type="InterPro" id="IPR050301">
    <property type="entry name" value="NTE"/>
</dbReference>
<evidence type="ECO:0000313" key="7">
    <source>
        <dbReference type="Proteomes" id="UP000439113"/>
    </source>
</evidence>
<keyword evidence="1 4" id="KW-0378">Hydrolase</keyword>
<feature type="active site" description="Proton acceptor" evidence="4">
    <location>
        <position position="193"/>
    </location>
</feature>
<dbReference type="SUPFAM" id="SSF52151">
    <property type="entry name" value="FabD/lysophospholipase-like"/>
    <property type="match status" value="1"/>
</dbReference>
<dbReference type="PANTHER" id="PTHR14226">
    <property type="entry name" value="NEUROPATHY TARGET ESTERASE/SWISS CHEESE D.MELANOGASTER"/>
    <property type="match status" value="1"/>
</dbReference>
<dbReference type="Gene3D" id="3.40.1090.10">
    <property type="entry name" value="Cytosolic phospholipase A2 catalytic domain"/>
    <property type="match status" value="2"/>
</dbReference>
<evidence type="ECO:0000313" key="6">
    <source>
        <dbReference type="EMBL" id="MTV30166.1"/>
    </source>
</evidence>
<feature type="domain" description="PNPLA" evidence="5">
    <location>
        <begin position="9"/>
        <end position="206"/>
    </location>
</feature>
<evidence type="ECO:0000256" key="1">
    <source>
        <dbReference type="ARBA" id="ARBA00022801"/>
    </source>
</evidence>
<feature type="short sequence motif" description="DGA/G" evidence="4">
    <location>
        <begin position="193"/>
        <end position="195"/>
    </location>
</feature>
<dbReference type="GO" id="GO:0016787">
    <property type="term" value="F:hydrolase activity"/>
    <property type="evidence" value="ECO:0007669"/>
    <property type="project" value="UniProtKB-UniRule"/>
</dbReference>
<evidence type="ECO:0000256" key="4">
    <source>
        <dbReference type="PROSITE-ProRule" id="PRU01161"/>
    </source>
</evidence>
<dbReference type="OrthoDB" id="9807112at2"/>
<dbReference type="EMBL" id="WNKS01000002">
    <property type="protein sequence ID" value="MTV30166.1"/>
    <property type="molecule type" value="Genomic_DNA"/>
</dbReference>
<keyword evidence="3 4" id="KW-0443">Lipid metabolism</keyword>
<protein>
    <submittedName>
        <fullName evidence="6">Patatin-like phospholipase family protein</fullName>
    </submittedName>
</protein>
<evidence type="ECO:0000256" key="2">
    <source>
        <dbReference type="ARBA" id="ARBA00022963"/>
    </source>
</evidence>
<sequence length="336" mass="36606">MTVRKTINLALQGGGAHGAFTWGVLDALLEDGRFDVRGVSGTSAGAMNAVNFAEGLRKGGAEGAQRQMAAFWKGASLDGALPEPGRMVFDGMMAFWSSTPAAMMLQEAASLFAPAQLNPMDINPLRDILKRAVNFEALRASAGPKLFIAATAVETGKVRVFHREELTLDMVMASACLPTVFQAVEIEGEPYWDGGYMGNPVLFPFFTETDCADIVLVQISPVVRQGTPDTAIEIMSRVDEITFNAPLLQEFRAIDFVRRLIAQGRLDGTHYKEIRVHLIEAQDALNRFGAASKMKADYDFFLELREIGANAAKRFITAHFDDIGVRPTLDLQAAIS</sequence>
<name>A0A6N8DJZ0_RHOAC</name>
<dbReference type="InterPro" id="IPR016035">
    <property type="entry name" value="Acyl_Trfase/lysoPLipase"/>
</dbReference>
<evidence type="ECO:0000259" key="5">
    <source>
        <dbReference type="PROSITE" id="PS51635"/>
    </source>
</evidence>
<evidence type="ECO:0000256" key="3">
    <source>
        <dbReference type="ARBA" id="ARBA00023098"/>
    </source>
</evidence>
<comment type="caution">
    <text evidence="6">The sequence shown here is derived from an EMBL/GenBank/DDBJ whole genome shotgun (WGS) entry which is preliminary data.</text>
</comment>